<name>A0A3R7LSP4_PENVA</name>
<feature type="compositionally biased region" description="Polar residues" evidence="1">
    <location>
        <begin position="201"/>
        <end position="226"/>
    </location>
</feature>
<evidence type="ECO:0000313" key="3">
    <source>
        <dbReference type="Proteomes" id="UP000283509"/>
    </source>
</evidence>
<feature type="compositionally biased region" description="Polar residues" evidence="1">
    <location>
        <begin position="281"/>
        <end position="291"/>
    </location>
</feature>
<accession>A0A3R7LSP4</accession>
<feature type="compositionally biased region" description="Polar residues" evidence="1">
    <location>
        <begin position="248"/>
        <end position="261"/>
    </location>
</feature>
<feature type="compositionally biased region" description="Low complexity" evidence="1">
    <location>
        <begin position="97"/>
        <end position="112"/>
    </location>
</feature>
<protein>
    <submittedName>
        <fullName evidence="2">Uncharacterized protein</fullName>
    </submittedName>
</protein>
<feature type="region of interest" description="Disordered" evidence="1">
    <location>
        <begin position="1"/>
        <end position="34"/>
    </location>
</feature>
<feature type="compositionally biased region" description="Low complexity" evidence="1">
    <location>
        <begin position="379"/>
        <end position="398"/>
    </location>
</feature>
<proteinExistence type="predicted"/>
<feature type="compositionally biased region" description="Low complexity" evidence="1">
    <location>
        <begin position="73"/>
        <end position="86"/>
    </location>
</feature>
<reference evidence="2 3" key="1">
    <citation type="submission" date="2018-04" db="EMBL/GenBank/DDBJ databases">
        <authorList>
            <person name="Zhang X."/>
            <person name="Yuan J."/>
            <person name="Li F."/>
            <person name="Xiang J."/>
        </authorList>
    </citation>
    <scope>NUCLEOTIDE SEQUENCE [LARGE SCALE GENOMIC DNA]</scope>
    <source>
        <tissue evidence="2">Muscle</tissue>
    </source>
</reference>
<evidence type="ECO:0000313" key="2">
    <source>
        <dbReference type="EMBL" id="ROT61903.1"/>
    </source>
</evidence>
<feature type="compositionally biased region" description="Basic residues" evidence="1">
    <location>
        <begin position="13"/>
        <end position="22"/>
    </location>
</feature>
<keyword evidence="3" id="KW-1185">Reference proteome</keyword>
<organism evidence="2 3">
    <name type="scientific">Penaeus vannamei</name>
    <name type="common">Whiteleg shrimp</name>
    <name type="synonym">Litopenaeus vannamei</name>
    <dbReference type="NCBI Taxonomy" id="6689"/>
    <lineage>
        <taxon>Eukaryota</taxon>
        <taxon>Metazoa</taxon>
        <taxon>Ecdysozoa</taxon>
        <taxon>Arthropoda</taxon>
        <taxon>Crustacea</taxon>
        <taxon>Multicrustacea</taxon>
        <taxon>Malacostraca</taxon>
        <taxon>Eumalacostraca</taxon>
        <taxon>Eucarida</taxon>
        <taxon>Decapoda</taxon>
        <taxon>Dendrobranchiata</taxon>
        <taxon>Penaeoidea</taxon>
        <taxon>Penaeidae</taxon>
        <taxon>Penaeus</taxon>
    </lineage>
</organism>
<feature type="compositionally biased region" description="Basic and acidic residues" evidence="1">
    <location>
        <begin position="113"/>
        <end position="131"/>
    </location>
</feature>
<sequence>MSKKKPKEAPAPRRSRRPPVRKKPWDVSPEGIDIQLSEENVKTFSEKFWAFPVSWEWPNTSSSHSPKEDARASRSSGKSVSSLVRSALERRKKKPSQEAQQVSLSQSVAAAAARDEAKDLPPFPRGREDPNASHFAGYFKEWRRWMRDSATKDSDAAAGIPSESHDRRKSSRDSFNNISPPALHAGGRGQSDAGPPGYDQWSGTNSKTASQKQMALNNRNNSSDADNGSDYPSKESKNRPPELPGPNQPNQASKTTPYADNTTKRERILPTAHAPPERTHPSQWQLSNPQFPSIRRSTAPAPRPLRRPADSATPAPDVQAKLPGIPSLQAKLPELRSRRSNYLPTTQTDLKKREELPAIRISLSHSHPTPTPSSPFPPSLSLSPLSPTPSSLSHSLPPLYRNISSRFTEFIS</sequence>
<evidence type="ECO:0000256" key="1">
    <source>
        <dbReference type="SAM" id="MobiDB-lite"/>
    </source>
</evidence>
<dbReference type="Proteomes" id="UP000283509">
    <property type="component" value="Unassembled WGS sequence"/>
</dbReference>
<dbReference type="EMBL" id="QCYY01003939">
    <property type="protein sequence ID" value="ROT61903.1"/>
    <property type="molecule type" value="Genomic_DNA"/>
</dbReference>
<feature type="region of interest" description="Disordered" evidence="1">
    <location>
        <begin position="149"/>
        <end position="398"/>
    </location>
</feature>
<feature type="compositionally biased region" description="Pro residues" evidence="1">
    <location>
        <begin position="369"/>
        <end position="378"/>
    </location>
</feature>
<gene>
    <name evidence="2" type="ORF">C7M84_020276</name>
</gene>
<comment type="caution">
    <text evidence="2">The sequence shown here is derived from an EMBL/GenBank/DDBJ whole genome shotgun (WGS) entry which is preliminary data.</text>
</comment>
<feature type="region of interest" description="Disordered" evidence="1">
    <location>
        <begin position="56"/>
        <end position="134"/>
    </location>
</feature>
<dbReference type="AlphaFoldDB" id="A0A3R7LSP4"/>
<reference evidence="2 3" key="2">
    <citation type="submission" date="2019-01" db="EMBL/GenBank/DDBJ databases">
        <title>The decoding of complex shrimp genome reveals the adaptation for benthos swimmer, frequently molting mechanism and breeding impact on genome.</title>
        <authorList>
            <person name="Sun Y."/>
            <person name="Gao Y."/>
            <person name="Yu Y."/>
        </authorList>
    </citation>
    <scope>NUCLEOTIDE SEQUENCE [LARGE SCALE GENOMIC DNA]</scope>
    <source>
        <tissue evidence="2">Muscle</tissue>
    </source>
</reference>